<reference evidence="3" key="1">
    <citation type="journal article" date="2017" name="Appl. Environ. Microbiol.">
        <title>Genomic analysis of Calderihabitans maritimus KKC1, a thermophilic hydrogenogenic carboxydotrophic bacterium isolated from marine sediment.</title>
        <authorList>
            <person name="Omae K."/>
            <person name="Yoneda Y."/>
            <person name="Fukuyama Y."/>
            <person name="Yoshida T."/>
            <person name="Sako Y."/>
        </authorList>
    </citation>
    <scope>NUCLEOTIDE SEQUENCE [LARGE SCALE GENOMIC DNA]</scope>
    <source>
        <strain evidence="3">KKC1</strain>
    </source>
</reference>
<keyword evidence="1" id="KW-0472">Membrane</keyword>
<comment type="caution">
    <text evidence="2">The sequence shown here is derived from an EMBL/GenBank/DDBJ whole genome shotgun (WGS) entry which is preliminary data.</text>
</comment>
<dbReference type="EMBL" id="BDGJ01000060">
    <property type="protein sequence ID" value="GAW92190.1"/>
    <property type="molecule type" value="Genomic_DNA"/>
</dbReference>
<dbReference type="Proteomes" id="UP000197032">
    <property type="component" value="Unassembled WGS sequence"/>
</dbReference>
<gene>
    <name evidence="2" type="ORF">KKC1_13490</name>
</gene>
<organism evidence="2 3">
    <name type="scientific">Calderihabitans maritimus</name>
    <dbReference type="NCBI Taxonomy" id="1246530"/>
    <lineage>
        <taxon>Bacteria</taxon>
        <taxon>Bacillati</taxon>
        <taxon>Bacillota</taxon>
        <taxon>Clostridia</taxon>
        <taxon>Neomoorellales</taxon>
        <taxon>Calderihabitantaceae</taxon>
        <taxon>Calderihabitans</taxon>
    </lineage>
</organism>
<keyword evidence="3" id="KW-1185">Reference proteome</keyword>
<proteinExistence type="predicted"/>
<keyword evidence="1" id="KW-0812">Transmembrane</keyword>
<dbReference type="RefSeq" id="WP_088553600.1">
    <property type="nucleotide sequence ID" value="NZ_BDGJ01000060.1"/>
</dbReference>
<dbReference type="AlphaFoldDB" id="A0A1Z5HSD2"/>
<sequence>MSRRAKIILTAAFVFFAALIIFKPLYDQRQVPLHKRISNYEKALDEAIQAGKPVFLEFYAEY</sequence>
<feature type="transmembrane region" description="Helical" evidence="1">
    <location>
        <begin position="7"/>
        <end position="26"/>
    </location>
</feature>
<evidence type="ECO:0000313" key="2">
    <source>
        <dbReference type="EMBL" id="GAW92190.1"/>
    </source>
</evidence>
<evidence type="ECO:0000256" key="1">
    <source>
        <dbReference type="SAM" id="Phobius"/>
    </source>
</evidence>
<protein>
    <submittedName>
        <fullName evidence="2">Uncharacterized protein</fullName>
    </submittedName>
</protein>
<keyword evidence="1" id="KW-1133">Transmembrane helix</keyword>
<evidence type="ECO:0000313" key="3">
    <source>
        <dbReference type="Proteomes" id="UP000197032"/>
    </source>
</evidence>
<name>A0A1Z5HSD2_9FIRM</name>
<accession>A0A1Z5HSD2</accession>